<dbReference type="SUPFAM" id="SSF52833">
    <property type="entry name" value="Thioredoxin-like"/>
    <property type="match status" value="1"/>
</dbReference>
<name>A0A502KUN7_9GAMM</name>
<gene>
    <name evidence="3" type="ORF">EPA86_10245</name>
</gene>
<dbReference type="RefSeq" id="WP_140603341.1">
    <property type="nucleotide sequence ID" value="NZ_SAWY01000020.1"/>
</dbReference>
<dbReference type="EMBL" id="SAWY01000020">
    <property type="protein sequence ID" value="TPH15186.1"/>
    <property type="molecule type" value="Genomic_DNA"/>
</dbReference>
<evidence type="ECO:0000313" key="3">
    <source>
        <dbReference type="EMBL" id="TPH15186.1"/>
    </source>
</evidence>
<feature type="chain" id="PRO_5021205910" evidence="1">
    <location>
        <begin position="24"/>
        <end position="158"/>
    </location>
</feature>
<dbReference type="InterPro" id="IPR013740">
    <property type="entry name" value="Redoxin"/>
</dbReference>
<keyword evidence="1" id="KW-0732">Signal</keyword>
<feature type="domain" description="Thioredoxin" evidence="2">
    <location>
        <begin position="8"/>
        <end position="157"/>
    </location>
</feature>
<feature type="signal peptide" evidence="1">
    <location>
        <begin position="1"/>
        <end position="23"/>
    </location>
</feature>
<dbReference type="PROSITE" id="PS51352">
    <property type="entry name" value="THIOREDOXIN_2"/>
    <property type="match status" value="1"/>
</dbReference>
<accession>A0A502KUN7</accession>
<dbReference type="Gene3D" id="3.40.30.10">
    <property type="entry name" value="Glutaredoxin"/>
    <property type="match status" value="1"/>
</dbReference>
<organism evidence="3 4">
    <name type="scientific">Litorilituus lipolyticus</name>
    <dbReference type="NCBI Taxonomy" id="2491017"/>
    <lineage>
        <taxon>Bacteria</taxon>
        <taxon>Pseudomonadati</taxon>
        <taxon>Pseudomonadota</taxon>
        <taxon>Gammaproteobacteria</taxon>
        <taxon>Alteromonadales</taxon>
        <taxon>Colwelliaceae</taxon>
        <taxon>Litorilituus</taxon>
    </lineage>
</organism>
<sequence>MKQLKLQLFLTLMLVTFSQLALAQGEIFTKNTFEQVKSKYKGQRWLMLMWSVDCPPCMKELSLIQKLRKAKPDLAVVIVNTDADEESMQEAEKILTQFNVHDLNNYYFADGEADSSRFMIDPSWYGELPRSYFVEPNATFHGKSGLIAESFLKKWFQI</sequence>
<comment type="caution">
    <text evidence="3">The sequence shown here is derived from an EMBL/GenBank/DDBJ whole genome shotgun (WGS) entry which is preliminary data.</text>
</comment>
<keyword evidence="4" id="KW-1185">Reference proteome</keyword>
<proteinExistence type="predicted"/>
<dbReference type="AlphaFoldDB" id="A0A502KUN7"/>
<dbReference type="InterPro" id="IPR036249">
    <property type="entry name" value="Thioredoxin-like_sf"/>
</dbReference>
<dbReference type="Pfam" id="PF08534">
    <property type="entry name" value="Redoxin"/>
    <property type="match status" value="1"/>
</dbReference>
<dbReference type="OrthoDB" id="5956088at2"/>
<protein>
    <submittedName>
        <fullName evidence="3">Redoxin domain-containing protein</fullName>
    </submittedName>
</protein>
<dbReference type="Proteomes" id="UP000315303">
    <property type="component" value="Unassembled WGS sequence"/>
</dbReference>
<evidence type="ECO:0000259" key="2">
    <source>
        <dbReference type="PROSITE" id="PS51352"/>
    </source>
</evidence>
<evidence type="ECO:0000256" key="1">
    <source>
        <dbReference type="SAM" id="SignalP"/>
    </source>
</evidence>
<dbReference type="GO" id="GO:0016491">
    <property type="term" value="F:oxidoreductase activity"/>
    <property type="evidence" value="ECO:0007669"/>
    <property type="project" value="InterPro"/>
</dbReference>
<reference evidence="3 4" key="1">
    <citation type="submission" date="2019-01" db="EMBL/GenBank/DDBJ databases">
        <title>Litorilituus lipolytica sp. nov., isolated from intertidal sand of the Yellow Sea in China.</title>
        <authorList>
            <person name="Liu A."/>
        </authorList>
    </citation>
    <scope>NUCLEOTIDE SEQUENCE [LARGE SCALE GENOMIC DNA]</scope>
    <source>
        <strain evidence="3 4">RZ04</strain>
    </source>
</reference>
<dbReference type="InterPro" id="IPR013766">
    <property type="entry name" value="Thioredoxin_domain"/>
</dbReference>
<evidence type="ECO:0000313" key="4">
    <source>
        <dbReference type="Proteomes" id="UP000315303"/>
    </source>
</evidence>